<dbReference type="PATRIC" id="fig|1434118.4.peg.4427"/>
<evidence type="ECO:0000313" key="2">
    <source>
        <dbReference type="Proteomes" id="UP000033123"/>
    </source>
</evidence>
<name>A0A0E3PRS0_9EURY</name>
<accession>A0A0E3PRS0</accession>
<dbReference type="KEGG" id="msj:MSSAC_3434"/>
<sequence length="199" mass="22756">MGSIGDISVFSFYATKVITSIQGGMVCSSNPEWNSTIEDLREPDQFRSLEEELDDRLKYRYTMSDIEAAVGIAQLKKLNDFIRRRRQIASIYRSSLIDIVKSTVENPDKKHIYSRYIVKTPYKSSEVIEELKKHNIMCTIMHTPPLHKRSIIKKYNVNQIFPKTDEVVNTSISLPMYVSLSDEEVVCIADTLNSILGGI</sequence>
<evidence type="ECO:0000313" key="1">
    <source>
        <dbReference type="EMBL" id="AKB38024.1"/>
    </source>
</evidence>
<organism evidence="1 2">
    <name type="scientific">Methanosarcina siciliae C2J</name>
    <dbReference type="NCBI Taxonomy" id="1434118"/>
    <lineage>
        <taxon>Archaea</taxon>
        <taxon>Methanobacteriati</taxon>
        <taxon>Methanobacteriota</taxon>
        <taxon>Stenosarchaea group</taxon>
        <taxon>Methanomicrobia</taxon>
        <taxon>Methanosarcinales</taxon>
        <taxon>Methanosarcinaceae</taxon>
        <taxon>Methanosarcina</taxon>
    </lineage>
</organism>
<gene>
    <name evidence="1" type="ORF">MSSAC_3434</name>
</gene>
<dbReference type="SUPFAM" id="SSF53383">
    <property type="entry name" value="PLP-dependent transferases"/>
    <property type="match status" value="1"/>
</dbReference>
<reference evidence="1 2" key="1">
    <citation type="submission" date="2014-07" db="EMBL/GenBank/DDBJ databases">
        <title>Methanogenic archaea and the global carbon cycle.</title>
        <authorList>
            <person name="Henriksen J.R."/>
            <person name="Luke J."/>
            <person name="Reinhart S."/>
            <person name="Benedict M.N."/>
            <person name="Youngblut N.D."/>
            <person name="Metcalf M.E."/>
            <person name="Whitaker R.J."/>
            <person name="Metcalf W.W."/>
        </authorList>
    </citation>
    <scope>NUCLEOTIDE SEQUENCE [LARGE SCALE GENOMIC DNA]</scope>
    <source>
        <strain evidence="1 2">C2J</strain>
    </source>
</reference>
<dbReference type="GO" id="GO:0000271">
    <property type="term" value="P:polysaccharide biosynthetic process"/>
    <property type="evidence" value="ECO:0007669"/>
    <property type="project" value="TreeGrafter"/>
</dbReference>
<keyword evidence="1" id="KW-0808">Transferase</keyword>
<dbReference type="GO" id="GO:0030170">
    <property type="term" value="F:pyridoxal phosphate binding"/>
    <property type="evidence" value="ECO:0007669"/>
    <property type="project" value="TreeGrafter"/>
</dbReference>
<dbReference type="Pfam" id="PF01041">
    <property type="entry name" value="DegT_DnrJ_EryC1"/>
    <property type="match status" value="1"/>
</dbReference>
<dbReference type="InterPro" id="IPR015421">
    <property type="entry name" value="PyrdxlP-dep_Trfase_major"/>
</dbReference>
<dbReference type="HOGENOM" id="CLU_1369551_0_0_2"/>
<proteinExistence type="predicted"/>
<dbReference type="PANTHER" id="PTHR30244">
    <property type="entry name" value="TRANSAMINASE"/>
    <property type="match status" value="1"/>
</dbReference>
<protein>
    <submittedName>
        <fullName evidence="1">Putative aminotransferase, DegT family</fullName>
    </submittedName>
</protein>
<dbReference type="Gene3D" id="3.40.640.10">
    <property type="entry name" value="Type I PLP-dependent aspartate aminotransferase-like (Major domain)"/>
    <property type="match status" value="1"/>
</dbReference>
<dbReference type="PANTHER" id="PTHR30244:SF34">
    <property type="entry name" value="DTDP-4-AMINO-4,6-DIDEOXYGALACTOSE TRANSAMINASE"/>
    <property type="match status" value="1"/>
</dbReference>
<keyword evidence="1" id="KW-0032">Aminotransferase</keyword>
<dbReference type="InterPro" id="IPR000653">
    <property type="entry name" value="DegT/StrS_aminotransferase"/>
</dbReference>
<dbReference type="GO" id="GO:0008483">
    <property type="term" value="F:transaminase activity"/>
    <property type="evidence" value="ECO:0007669"/>
    <property type="project" value="UniProtKB-KW"/>
</dbReference>
<dbReference type="EMBL" id="CP009508">
    <property type="protein sequence ID" value="AKB38024.1"/>
    <property type="molecule type" value="Genomic_DNA"/>
</dbReference>
<dbReference type="STRING" id="1434118.MSSAC_3434"/>
<dbReference type="AlphaFoldDB" id="A0A0E3PRS0"/>
<dbReference type="InterPro" id="IPR015424">
    <property type="entry name" value="PyrdxlP-dep_Trfase"/>
</dbReference>
<dbReference type="Proteomes" id="UP000033123">
    <property type="component" value="Chromosome"/>
</dbReference>